<evidence type="ECO:0000313" key="7">
    <source>
        <dbReference type="EMBL" id="ORY86618.1"/>
    </source>
</evidence>
<dbReference type="STRING" id="1754190.A0A1Y2FRK1"/>
<evidence type="ECO:0000313" key="8">
    <source>
        <dbReference type="Proteomes" id="UP000193920"/>
    </source>
</evidence>
<reference evidence="7 8" key="1">
    <citation type="submission" date="2016-08" db="EMBL/GenBank/DDBJ databases">
        <title>A Parts List for Fungal Cellulosomes Revealed by Comparative Genomics.</title>
        <authorList>
            <consortium name="DOE Joint Genome Institute"/>
            <person name="Haitjema C.H."/>
            <person name="Gilmore S.P."/>
            <person name="Henske J.K."/>
            <person name="Solomon K.V."/>
            <person name="De Groot R."/>
            <person name="Kuo A."/>
            <person name="Mondo S.J."/>
            <person name="Salamov A.A."/>
            <person name="Labutti K."/>
            <person name="Zhao Z."/>
            <person name="Chiniquy J."/>
            <person name="Barry K."/>
            <person name="Brewer H.M."/>
            <person name="Purvine S.O."/>
            <person name="Wright A.T."/>
            <person name="Boxma B."/>
            <person name="Van Alen T."/>
            <person name="Hackstein J.H."/>
            <person name="Baker S.E."/>
            <person name="Grigoriev I.V."/>
            <person name="O'Malley M.A."/>
        </authorList>
    </citation>
    <scope>NUCLEOTIDE SEQUENCE [LARGE SCALE GENOMIC DNA]</scope>
    <source>
        <strain evidence="7 8">G1</strain>
    </source>
</reference>
<keyword evidence="3 6" id="KW-0812">Transmembrane</keyword>
<sequence length="157" mass="18600">MVFQREEVQRVREKVENKDFTTKELGFIAGTFVFLIYLATYPFFGRLFADIIGFAYPAYKSFQALNYKVGGYEKRKSLLTYWVVLSVFYVFECISHTPEKVRYYYILRSIITLILYLPQTRGAEIIYNDIIRVVLKHNENSIDKAVKNISKNFKKEE</sequence>
<dbReference type="OrthoDB" id="10009287at2759"/>
<dbReference type="PANTHER" id="PTHR12300">
    <property type="entry name" value="HVA22-LIKE PROTEINS"/>
    <property type="match status" value="1"/>
</dbReference>
<comment type="caution">
    <text evidence="7">The sequence shown here is derived from an EMBL/GenBank/DDBJ whole genome shotgun (WGS) entry which is preliminary data.</text>
</comment>
<comment type="caution">
    <text evidence="6">Lacks conserved residue(s) required for the propagation of feature annotation.</text>
</comment>
<evidence type="ECO:0000256" key="4">
    <source>
        <dbReference type="ARBA" id="ARBA00022989"/>
    </source>
</evidence>
<protein>
    <recommendedName>
        <fullName evidence="6">Protein YOP1</fullName>
    </recommendedName>
</protein>
<dbReference type="GO" id="GO:0016020">
    <property type="term" value="C:membrane"/>
    <property type="evidence" value="ECO:0007669"/>
    <property type="project" value="UniProtKB-SubCell"/>
</dbReference>
<evidence type="ECO:0000256" key="3">
    <source>
        <dbReference type="ARBA" id="ARBA00022692"/>
    </source>
</evidence>
<dbReference type="InterPro" id="IPR004345">
    <property type="entry name" value="TB2_DP1_HVA22"/>
</dbReference>
<evidence type="ECO:0000256" key="1">
    <source>
        <dbReference type="ARBA" id="ARBA00004141"/>
    </source>
</evidence>
<dbReference type="Proteomes" id="UP000193920">
    <property type="component" value="Unassembled WGS sequence"/>
</dbReference>
<name>A0A1Y2FRK1_9FUNG</name>
<dbReference type="PANTHER" id="PTHR12300:SF161">
    <property type="entry name" value="RECEPTOR EXPRESSION-ENHANCING PROTEIN"/>
    <property type="match status" value="1"/>
</dbReference>
<dbReference type="Pfam" id="PF03134">
    <property type="entry name" value="TB2_DP1_HVA22"/>
    <property type="match status" value="1"/>
</dbReference>
<keyword evidence="5 6" id="KW-0472">Membrane</keyword>
<comment type="subcellular location">
    <subcellularLocation>
        <location evidence="1 6">Membrane</location>
        <topology evidence="1 6">Multi-pass membrane protein</topology>
    </subcellularLocation>
</comment>
<comment type="similarity">
    <text evidence="2 6">Belongs to the DP1 family.</text>
</comment>
<organism evidence="7 8">
    <name type="scientific">Neocallimastix californiae</name>
    <dbReference type="NCBI Taxonomy" id="1754190"/>
    <lineage>
        <taxon>Eukaryota</taxon>
        <taxon>Fungi</taxon>
        <taxon>Fungi incertae sedis</taxon>
        <taxon>Chytridiomycota</taxon>
        <taxon>Chytridiomycota incertae sedis</taxon>
        <taxon>Neocallimastigomycetes</taxon>
        <taxon>Neocallimastigales</taxon>
        <taxon>Neocallimastigaceae</taxon>
        <taxon>Neocallimastix</taxon>
    </lineage>
</organism>
<keyword evidence="8" id="KW-1185">Reference proteome</keyword>
<dbReference type="AlphaFoldDB" id="A0A1Y2FRK1"/>
<feature type="transmembrane region" description="Helical" evidence="6">
    <location>
        <begin position="25"/>
        <end position="44"/>
    </location>
</feature>
<proteinExistence type="inferred from homology"/>
<evidence type="ECO:0000256" key="5">
    <source>
        <dbReference type="ARBA" id="ARBA00023136"/>
    </source>
</evidence>
<gene>
    <name evidence="7" type="ORF">LY90DRAFT_498855</name>
</gene>
<keyword evidence="4 6" id="KW-1133">Transmembrane helix</keyword>
<evidence type="ECO:0000256" key="2">
    <source>
        <dbReference type="ARBA" id="ARBA00008573"/>
    </source>
</evidence>
<feature type="transmembrane region" description="Helical" evidence="6">
    <location>
        <begin position="78"/>
        <end position="97"/>
    </location>
</feature>
<evidence type="ECO:0000256" key="6">
    <source>
        <dbReference type="RuleBase" id="RU362006"/>
    </source>
</evidence>
<accession>A0A1Y2FRK1</accession>
<dbReference type="EMBL" id="MCOG01000002">
    <property type="protein sequence ID" value="ORY86618.1"/>
    <property type="molecule type" value="Genomic_DNA"/>
</dbReference>